<dbReference type="GO" id="GO:0016020">
    <property type="term" value="C:membrane"/>
    <property type="evidence" value="ECO:0007669"/>
    <property type="project" value="UniProtKB-SubCell"/>
</dbReference>
<dbReference type="InterPro" id="IPR003663">
    <property type="entry name" value="Sugar/inositol_transpt"/>
</dbReference>
<feature type="compositionally biased region" description="Low complexity" evidence="5">
    <location>
        <begin position="147"/>
        <end position="163"/>
    </location>
</feature>
<dbReference type="AlphaFoldDB" id="A0A8J5N667"/>
<dbReference type="Pfam" id="PF00083">
    <property type="entry name" value="Sugar_tr"/>
    <property type="match status" value="1"/>
</dbReference>
<keyword evidence="3 6" id="KW-1133">Transmembrane helix</keyword>
<reference evidence="8" key="1">
    <citation type="journal article" date="2021" name="Sci. Adv.">
        <title>The American lobster genome reveals insights on longevity, neural, and immune adaptations.</title>
        <authorList>
            <person name="Polinski J.M."/>
            <person name="Zimin A.V."/>
            <person name="Clark K.F."/>
            <person name="Kohn A.B."/>
            <person name="Sadowski N."/>
            <person name="Timp W."/>
            <person name="Ptitsyn A."/>
            <person name="Khanna P."/>
            <person name="Romanova D.Y."/>
            <person name="Williams P."/>
            <person name="Greenwood S.J."/>
            <person name="Moroz L.L."/>
            <person name="Walt D.R."/>
            <person name="Bodnar A.G."/>
        </authorList>
    </citation>
    <scope>NUCLEOTIDE SEQUENCE</scope>
    <source>
        <strain evidence="8">GMGI-L3</strain>
    </source>
</reference>
<keyword evidence="4 6" id="KW-0472">Membrane</keyword>
<keyword evidence="8" id="KW-0813">Transport</keyword>
<keyword evidence="9" id="KW-1185">Reference proteome</keyword>
<feature type="transmembrane region" description="Helical" evidence="6">
    <location>
        <begin position="105"/>
        <end position="125"/>
    </location>
</feature>
<accession>A0A8J5N667</accession>
<feature type="transmembrane region" description="Helical" evidence="6">
    <location>
        <begin position="75"/>
        <end position="99"/>
    </location>
</feature>
<name>A0A8J5N667_HOMAM</name>
<evidence type="ECO:0000259" key="7">
    <source>
        <dbReference type="PROSITE" id="PS50850"/>
    </source>
</evidence>
<dbReference type="PANTHER" id="PTHR23503:SF127">
    <property type="entry name" value="FI08437P-RELATED"/>
    <property type="match status" value="1"/>
</dbReference>
<dbReference type="InterPro" id="IPR036259">
    <property type="entry name" value="MFS_trans_sf"/>
</dbReference>
<evidence type="ECO:0000256" key="3">
    <source>
        <dbReference type="ARBA" id="ARBA00022989"/>
    </source>
</evidence>
<comment type="caution">
    <text evidence="8">The sequence shown here is derived from an EMBL/GenBank/DDBJ whole genome shotgun (WGS) entry which is preliminary data.</text>
</comment>
<feature type="region of interest" description="Disordered" evidence="5">
    <location>
        <begin position="135"/>
        <end position="163"/>
    </location>
</feature>
<keyword evidence="8" id="KW-0762">Sugar transport</keyword>
<gene>
    <name evidence="8" type="primary">Slc2a5-L</name>
    <name evidence="8" type="ORF">Hamer_G018900</name>
</gene>
<dbReference type="InterPro" id="IPR005828">
    <property type="entry name" value="MFS_sugar_transport-like"/>
</dbReference>
<comment type="subcellular location">
    <subcellularLocation>
        <location evidence="1">Membrane</location>
        <topology evidence="1">Multi-pass membrane protein</topology>
    </subcellularLocation>
</comment>
<dbReference type="SUPFAM" id="SSF103473">
    <property type="entry name" value="MFS general substrate transporter"/>
    <property type="match status" value="1"/>
</dbReference>
<evidence type="ECO:0000313" key="9">
    <source>
        <dbReference type="Proteomes" id="UP000747542"/>
    </source>
</evidence>
<organism evidence="8 9">
    <name type="scientific">Homarus americanus</name>
    <name type="common">American lobster</name>
    <dbReference type="NCBI Taxonomy" id="6706"/>
    <lineage>
        <taxon>Eukaryota</taxon>
        <taxon>Metazoa</taxon>
        <taxon>Ecdysozoa</taxon>
        <taxon>Arthropoda</taxon>
        <taxon>Crustacea</taxon>
        <taxon>Multicrustacea</taxon>
        <taxon>Malacostraca</taxon>
        <taxon>Eumalacostraca</taxon>
        <taxon>Eucarida</taxon>
        <taxon>Decapoda</taxon>
        <taxon>Pleocyemata</taxon>
        <taxon>Astacidea</taxon>
        <taxon>Nephropoidea</taxon>
        <taxon>Nephropidae</taxon>
        <taxon>Homarus</taxon>
    </lineage>
</organism>
<feature type="domain" description="Major facilitator superfamily (MFS) profile" evidence="7">
    <location>
        <begin position="1"/>
        <end position="129"/>
    </location>
</feature>
<dbReference type="InterPro" id="IPR045263">
    <property type="entry name" value="GLUT"/>
</dbReference>
<evidence type="ECO:0000256" key="6">
    <source>
        <dbReference type="SAM" id="Phobius"/>
    </source>
</evidence>
<evidence type="ECO:0000256" key="5">
    <source>
        <dbReference type="SAM" id="MobiDB-lite"/>
    </source>
</evidence>
<evidence type="ECO:0000256" key="4">
    <source>
        <dbReference type="ARBA" id="ARBA00023136"/>
    </source>
</evidence>
<dbReference type="EMBL" id="JAHLQT010009009">
    <property type="protein sequence ID" value="KAG7173755.1"/>
    <property type="molecule type" value="Genomic_DNA"/>
</dbReference>
<protein>
    <submittedName>
        <fullName evidence="8">Solute carrier family 2 facilitated glucose transporter member 5-like</fullName>
    </submittedName>
</protein>
<proteinExistence type="predicted"/>
<dbReference type="PANTHER" id="PTHR23503">
    <property type="entry name" value="SOLUTE CARRIER FAMILY 2"/>
    <property type="match status" value="1"/>
</dbReference>
<evidence type="ECO:0000256" key="1">
    <source>
        <dbReference type="ARBA" id="ARBA00004141"/>
    </source>
</evidence>
<feature type="transmembrane region" description="Helical" evidence="6">
    <location>
        <begin position="39"/>
        <end position="63"/>
    </location>
</feature>
<dbReference type="PRINTS" id="PR00171">
    <property type="entry name" value="SUGRTRNSPORT"/>
</dbReference>
<keyword evidence="2 6" id="KW-0812">Transmembrane</keyword>
<dbReference type="InterPro" id="IPR020846">
    <property type="entry name" value="MFS_dom"/>
</dbReference>
<dbReference type="GO" id="GO:0015149">
    <property type="term" value="F:hexose transmembrane transporter activity"/>
    <property type="evidence" value="ECO:0007669"/>
    <property type="project" value="TreeGrafter"/>
</dbReference>
<dbReference type="PROSITE" id="PS50850">
    <property type="entry name" value="MFS"/>
    <property type="match status" value="1"/>
</dbReference>
<feature type="compositionally biased region" description="Basic and acidic residues" evidence="5">
    <location>
        <begin position="135"/>
        <end position="145"/>
    </location>
</feature>
<evidence type="ECO:0000256" key="2">
    <source>
        <dbReference type="ARBA" id="ARBA00022692"/>
    </source>
</evidence>
<dbReference type="Gene3D" id="1.20.1250.20">
    <property type="entry name" value="MFS general substrate transporter like domains"/>
    <property type="match status" value="1"/>
</dbReference>
<evidence type="ECO:0000313" key="8">
    <source>
        <dbReference type="EMBL" id="KAG7173755.1"/>
    </source>
</evidence>
<dbReference type="Proteomes" id="UP000747542">
    <property type="component" value="Unassembled WGS sequence"/>
</dbReference>
<sequence length="163" mass="17632">MSFCSRRVLLLTSVALCCVCQIVLMAALSLIPTSSYAPYVAIVALMSYVLVYGMGLGPVPFMIATELFPVGPRSVGISLGATCNWLCNLLVGLTFPLVQGALDEFSFTIFITSSCFLFIFIYRFLPETHGKEETNFDNLTEKEQDSDGGTSTSSLEETGSPPV</sequence>